<organism evidence="2">
    <name type="scientific">Streptomyces sp. NBC_00093</name>
    <dbReference type="NCBI Taxonomy" id="2975649"/>
    <lineage>
        <taxon>Bacteria</taxon>
        <taxon>Bacillati</taxon>
        <taxon>Actinomycetota</taxon>
        <taxon>Actinomycetes</taxon>
        <taxon>Kitasatosporales</taxon>
        <taxon>Streptomycetaceae</taxon>
        <taxon>Streptomyces</taxon>
    </lineage>
</organism>
<evidence type="ECO:0000256" key="1">
    <source>
        <dbReference type="SAM" id="Phobius"/>
    </source>
</evidence>
<reference evidence="2" key="1">
    <citation type="submission" date="2022-10" db="EMBL/GenBank/DDBJ databases">
        <title>The complete genomes of actinobacterial strains from the NBC collection.</title>
        <authorList>
            <person name="Joergensen T.S."/>
            <person name="Alvarez Arevalo M."/>
            <person name="Sterndorff E.B."/>
            <person name="Faurdal D."/>
            <person name="Vuksanovic O."/>
            <person name="Mourched A.-S."/>
            <person name="Charusanti P."/>
            <person name="Shaw S."/>
            <person name="Blin K."/>
            <person name="Weber T."/>
        </authorList>
    </citation>
    <scope>NUCLEOTIDE SEQUENCE</scope>
    <source>
        <strain evidence="2">NBC_00093</strain>
    </source>
</reference>
<accession>A0AAU2A1Q3</accession>
<feature type="transmembrane region" description="Helical" evidence="1">
    <location>
        <begin position="71"/>
        <end position="95"/>
    </location>
</feature>
<dbReference type="AlphaFoldDB" id="A0AAU2A1Q3"/>
<evidence type="ECO:0000313" key="2">
    <source>
        <dbReference type="EMBL" id="WTT17671.1"/>
    </source>
</evidence>
<feature type="transmembrane region" description="Helical" evidence="1">
    <location>
        <begin position="132"/>
        <end position="152"/>
    </location>
</feature>
<keyword evidence="1" id="KW-0812">Transmembrane</keyword>
<proteinExistence type="predicted"/>
<keyword evidence="1" id="KW-1133">Transmembrane helix</keyword>
<dbReference type="EMBL" id="CP108222">
    <property type="protein sequence ID" value="WTT17671.1"/>
    <property type="molecule type" value="Genomic_DNA"/>
</dbReference>
<evidence type="ECO:0008006" key="3">
    <source>
        <dbReference type="Google" id="ProtNLM"/>
    </source>
</evidence>
<gene>
    <name evidence="2" type="ORF">OHA22_20075</name>
</gene>
<protein>
    <recommendedName>
        <fullName evidence="3">Integral membrane protein</fullName>
    </recommendedName>
</protein>
<name>A0AAU2A1Q3_9ACTN</name>
<sequence>MTPRRPQPSTRMAGPADLQRARAHRRMLREELPRVREAALAWRNGLAALLAALLGFGLIKGRSDIGQLERGWAVAVGWLLLLSLLIGAVGALALLHAAHGRPRVISLEEVLPGQLADHDEARRAARRLRQGIVMTLACTVLLVAAVAATWYGPEKGTAQLRISIPGSVVCGTVEEVEAGVARVKTDDGVVSVRLSTVRSMAAVAACPKA</sequence>
<keyword evidence="1" id="KW-0472">Membrane</keyword>